<gene>
    <name evidence="2" type="ORF">CBE89_00065</name>
</gene>
<evidence type="ECO:0000313" key="2">
    <source>
        <dbReference type="EMBL" id="ART20073.1"/>
    </source>
</evidence>
<dbReference type="AlphaFoldDB" id="A0A2Z2IWJ6"/>
<feature type="region of interest" description="Disordered" evidence="1">
    <location>
        <begin position="433"/>
        <end position="455"/>
    </location>
</feature>
<evidence type="ECO:0000256" key="1">
    <source>
        <dbReference type="SAM" id="MobiDB-lite"/>
    </source>
</evidence>
<dbReference type="InterPro" id="IPR021145">
    <property type="entry name" value="Portal_protein_SPP1_Gp6-like"/>
</dbReference>
<dbReference type="Proteomes" id="UP000250197">
    <property type="component" value="Chromosome"/>
</dbReference>
<dbReference type="Pfam" id="PF05133">
    <property type="entry name" value="SPP1_portal"/>
    <property type="match status" value="1"/>
</dbReference>
<dbReference type="KEGG" id="cstr:CBE89_00065"/>
<accession>A0A2Z2IWJ6</accession>
<proteinExistence type="predicted"/>
<name>A0A2Z2IWJ6_CORST</name>
<organism evidence="2 3">
    <name type="scientific">Corynebacterium striatum</name>
    <dbReference type="NCBI Taxonomy" id="43770"/>
    <lineage>
        <taxon>Bacteria</taxon>
        <taxon>Bacillati</taxon>
        <taxon>Actinomycetota</taxon>
        <taxon>Actinomycetes</taxon>
        <taxon>Mycobacteriales</taxon>
        <taxon>Corynebacteriaceae</taxon>
        <taxon>Corynebacterium</taxon>
    </lineage>
</organism>
<sequence>MSISKEDEQAIARMYLQILRQRTKDKQNEAYYRGMQDIGNLGIAVPPEVEQFAFPLNWCRTYTDVIVERQDVRMILRKGENSEESDLRQDWDANDLDTEQIKFNRDMVVLGRAAISVGADPHGGIPIIRVESPKNLTVERDVVTRETTGALRVFYDTTGMAETFVLYRPNYTLVTSKKLGKQVQTQRIDHNLGRVPIIVMYNRSTSDDYNEGESLLNDLKPLVNMAGRVMLQLQLAMETVGTPQKVLLGATKKDFEDEDGNPVDPWETYLGAVWAVASDKAKIEQLSGANLTGFLEIIKMLAEQASTVTGMPVRMMGQNTANPAAEGAIRADESRLVKQIERLNRSAGTAWSWALGISEKIRTRKWGDGEIQVLYHDPGTPTEAQKADAMNKLNGNKPVLSVRGTMVEMGWSQQRIDQELSWLAEESQPLLHSLDRPFTQEEPVLSETEQAGDTP</sequence>
<protein>
    <submittedName>
        <fullName evidence="2">Phage portal protein</fullName>
    </submittedName>
</protein>
<evidence type="ECO:0000313" key="3">
    <source>
        <dbReference type="Proteomes" id="UP000250197"/>
    </source>
</evidence>
<reference evidence="2 3" key="1">
    <citation type="submission" date="2017-05" db="EMBL/GenBank/DDBJ databases">
        <title>Complete genome sequence of Corynebacterium striatum KC-Na-1 isolated from Neophocaena asiaeorientalis in Korea.</title>
        <authorList>
            <person name="Kim J.H."/>
            <person name="Lee K."/>
        </authorList>
    </citation>
    <scope>NUCLEOTIDE SEQUENCE [LARGE SCALE GENOMIC DNA]</scope>
    <source>
        <strain evidence="2 3">KC-Na-01</strain>
    </source>
</reference>
<dbReference type="EMBL" id="CP021252">
    <property type="protein sequence ID" value="ART20073.1"/>
    <property type="molecule type" value="Genomic_DNA"/>
</dbReference>
<dbReference type="RefSeq" id="WP_086890306.1">
    <property type="nucleotide sequence ID" value="NZ_CP021252.1"/>
</dbReference>